<dbReference type="Pfam" id="PF04377">
    <property type="entry name" value="ATE_C"/>
    <property type="match status" value="1"/>
</dbReference>
<keyword evidence="8" id="KW-1185">Reference proteome</keyword>
<dbReference type="InterPro" id="IPR017138">
    <property type="entry name" value="Asp_Glu_LeuTrfase"/>
</dbReference>
<keyword evidence="1 4" id="KW-0963">Cytoplasm</keyword>
<dbReference type="InterPro" id="IPR030700">
    <property type="entry name" value="N-end_Aminoacyl_Trfase"/>
</dbReference>
<dbReference type="GO" id="GO:0071596">
    <property type="term" value="P:ubiquitin-dependent protein catabolic process via the N-end rule pathway"/>
    <property type="evidence" value="ECO:0007669"/>
    <property type="project" value="InterPro"/>
</dbReference>
<dbReference type="SUPFAM" id="SSF55729">
    <property type="entry name" value="Acyl-CoA N-acyltransferases (Nat)"/>
    <property type="match status" value="1"/>
</dbReference>
<dbReference type="Pfam" id="PF04376">
    <property type="entry name" value="ATE_N"/>
    <property type="match status" value="1"/>
</dbReference>
<dbReference type="EC" id="2.3.2.29" evidence="4"/>
<protein>
    <recommendedName>
        <fullName evidence="4">Aspartate/glutamate leucyltransferase</fullName>
        <ecNumber evidence="4">2.3.2.29</ecNumber>
    </recommendedName>
</protein>
<dbReference type="EMBL" id="CM001475">
    <property type="protein sequence ID" value="EIC28582.1"/>
    <property type="molecule type" value="Genomic_DNA"/>
</dbReference>
<comment type="function">
    <text evidence="4">Functions in the N-end rule pathway of protein degradation where it conjugates Leu from its aminoacyl-tRNA to the N-termini of proteins containing an N-terminal aspartate or glutamate.</text>
</comment>
<dbReference type="NCBIfam" id="NF002341">
    <property type="entry name" value="PRK01305.1-1"/>
    <property type="match status" value="1"/>
</dbReference>
<dbReference type="InterPro" id="IPR007472">
    <property type="entry name" value="N-end_Aminoacyl_Trfase_C"/>
</dbReference>
<organism evidence="7 8">
    <name type="scientific">Methylomicrobium album BG8</name>
    <dbReference type="NCBI Taxonomy" id="686340"/>
    <lineage>
        <taxon>Bacteria</taxon>
        <taxon>Pseudomonadati</taxon>
        <taxon>Pseudomonadota</taxon>
        <taxon>Gammaproteobacteria</taxon>
        <taxon>Methylococcales</taxon>
        <taxon>Methylococcaceae</taxon>
        <taxon>Methylomicrobium</taxon>
    </lineage>
</organism>
<dbReference type="GO" id="GO:0005737">
    <property type="term" value="C:cytoplasm"/>
    <property type="evidence" value="ECO:0007669"/>
    <property type="project" value="UniProtKB-SubCell"/>
</dbReference>
<accession>H8GQC3</accession>
<evidence type="ECO:0000259" key="6">
    <source>
        <dbReference type="Pfam" id="PF04377"/>
    </source>
</evidence>
<dbReference type="GO" id="GO:0004057">
    <property type="term" value="F:arginyl-tRNA--protein transferase activity"/>
    <property type="evidence" value="ECO:0007669"/>
    <property type="project" value="InterPro"/>
</dbReference>
<gene>
    <name evidence="4" type="primary">bpt</name>
    <name evidence="7" type="ORF">Metal_0748</name>
</gene>
<comment type="similarity">
    <text evidence="4">Belongs to the R-transferase family. Bpt subfamily.</text>
</comment>
<dbReference type="HAMAP" id="MF_00689">
    <property type="entry name" value="Bpt"/>
    <property type="match status" value="1"/>
</dbReference>
<dbReference type="GO" id="GO:0008914">
    <property type="term" value="F:leucyl-tRNA--protein transferase activity"/>
    <property type="evidence" value="ECO:0007669"/>
    <property type="project" value="UniProtKB-UniRule"/>
</dbReference>
<evidence type="ECO:0000256" key="3">
    <source>
        <dbReference type="ARBA" id="ARBA00023315"/>
    </source>
</evidence>
<comment type="subcellular location">
    <subcellularLocation>
        <location evidence="4">Cytoplasm</location>
    </subcellularLocation>
</comment>
<feature type="domain" description="N-end aminoacyl transferase N-terminal" evidence="5">
    <location>
        <begin position="12"/>
        <end position="82"/>
    </location>
</feature>
<dbReference type="eggNOG" id="COG2935">
    <property type="taxonomic scope" value="Bacteria"/>
</dbReference>
<dbReference type="Proteomes" id="UP000005090">
    <property type="component" value="Chromosome"/>
</dbReference>
<dbReference type="PIRSF" id="PIRSF037208">
    <property type="entry name" value="ATE_pro_prd"/>
    <property type="match status" value="1"/>
</dbReference>
<dbReference type="AlphaFoldDB" id="H8GQC3"/>
<dbReference type="NCBIfam" id="NF002342">
    <property type="entry name" value="PRK01305.1-3"/>
    <property type="match status" value="1"/>
</dbReference>
<name>H8GQC3_METAL</name>
<evidence type="ECO:0000256" key="1">
    <source>
        <dbReference type="ARBA" id="ARBA00022490"/>
    </source>
</evidence>
<comment type="catalytic activity">
    <reaction evidence="4">
        <text>N-terminal L-glutamyl-[protein] + L-leucyl-tRNA(Leu) = N-terminal L-leucyl-L-glutamyl-[protein] + tRNA(Leu) + H(+)</text>
        <dbReference type="Rhea" id="RHEA:50412"/>
        <dbReference type="Rhea" id="RHEA-COMP:9613"/>
        <dbReference type="Rhea" id="RHEA-COMP:9622"/>
        <dbReference type="Rhea" id="RHEA-COMP:12664"/>
        <dbReference type="Rhea" id="RHEA-COMP:12668"/>
        <dbReference type="ChEBI" id="CHEBI:15378"/>
        <dbReference type="ChEBI" id="CHEBI:64721"/>
        <dbReference type="ChEBI" id="CHEBI:78442"/>
        <dbReference type="ChEBI" id="CHEBI:78494"/>
        <dbReference type="ChEBI" id="CHEBI:133041"/>
        <dbReference type="EC" id="2.3.2.29"/>
    </reaction>
</comment>
<dbReference type="NCBIfam" id="NF002346">
    <property type="entry name" value="PRK01305.2-3"/>
    <property type="match status" value="1"/>
</dbReference>
<dbReference type="InterPro" id="IPR016181">
    <property type="entry name" value="Acyl_CoA_acyltransferase"/>
</dbReference>
<dbReference type="InterPro" id="IPR007471">
    <property type="entry name" value="N-end_Aminoacyl_Trfase_N"/>
</dbReference>
<feature type="domain" description="N-end rule aminoacyl transferase C-terminal" evidence="6">
    <location>
        <begin position="103"/>
        <end position="223"/>
    </location>
</feature>
<dbReference type="PANTHER" id="PTHR21367:SF1">
    <property type="entry name" value="ARGINYL-TRNA--PROTEIN TRANSFERASE 1"/>
    <property type="match status" value="1"/>
</dbReference>
<evidence type="ECO:0000313" key="8">
    <source>
        <dbReference type="Proteomes" id="UP000005090"/>
    </source>
</evidence>
<dbReference type="RefSeq" id="WP_005369750.1">
    <property type="nucleotide sequence ID" value="NZ_CM001475.1"/>
</dbReference>
<keyword evidence="3 4" id="KW-0012">Acyltransferase</keyword>
<reference evidence="7 8" key="1">
    <citation type="journal article" date="2013" name="Genome Announc.">
        <title>Genome Sequence of the Obligate Gammaproteobacterial Methanotroph Methylomicrobium album Strain BG8.</title>
        <authorList>
            <person name="Kits K.D."/>
            <person name="Kalyuzhnaya M.G."/>
            <person name="Klotz M.G."/>
            <person name="Jetten M.S."/>
            <person name="Op den Camp H.J."/>
            <person name="Vuilleumier S."/>
            <person name="Bringel F."/>
            <person name="Dispirito A.A."/>
            <person name="Murrell J.C."/>
            <person name="Bruce D."/>
            <person name="Cheng J.F."/>
            <person name="Copeland A."/>
            <person name="Goodwin L."/>
            <person name="Hauser L."/>
            <person name="Lajus A."/>
            <person name="Land M.L."/>
            <person name="Lapidus A."/>
            <person name="Lucas S."/>
            <person name="Medigue C."/>
            <person name="Pitluck S."/>
            <person name="Woyke T."/>
            <person name="Zeytun A."/>
            <person name="Stein L.Y."/>
        </authorList>
    </citation>
    <scope>NUCLEOTIDE SEQUENCE [LARGE SCALE GENOMIC DNA]</scope>
    <source>
        <strain evidence="7 8">BG8</strain>
    </source>
</reference>
<proteinExistence type="inferred from homology"/>
<evidence type="ECO:0000256" key="2">
    <source>
        <dbReference type="ARBA" id="ARBA00022679"/>
    </source>
</evidence>
<dbReference type="HOGENOM" id="CLU_077607_0_0_6"/>
<evidence type="ECO:0000313" key="7">
    <source>
        <dbReference type="EMBL" id="EIC28582.1"/>
    </source>
</evidence>
<evidence type="ECO:0000256" key="4">
    <source>
        <dbReference type="HAMAP-Rule" id="MF_00689"/>
    </source>
</evidence>
<dbReference type="STRING" id="686340.Metal_0748"/>
<dbReference type="PANTHER" id="PTHR21367">
    <property type="entry name" value="ARGININE-TRNA-PROTEIN TRANSFERASE 1"/>
    <property type="match status" value="1"/>
</dbReference>
<comment type="catalytic activity">
    <reaction evidence="4">
        <text>N-terminal L-aspartyl-[protein] + L-leucyl-tRNA(Leu) = N-terminal L-leucyl-L-aspartyl-[protein] + tRNA(Leu) + H(+)</text>
        <dbReference type="Rhea" id="RHEA:50420"/>
        <dbReference type="Rhea" id="RHEA-COMP:9613"/>
        <dbReference type="Rhea" id="RHEA-COMP:9622"/>
        <dbReference type="Rhea" id="RHEA-COMP:12669"/>
        <dbReference type="Rhea" id="RHEA-COMP:12674"/>
        <dbReference type="ChEBI" id="CHEBI:15378"/>
        <dbReference type="ChEBI" id="CHEBI:64720"/>
        <dbReference type="ChEBI" id="CHEBI:78442"/>
        <dbReference type="ChEBI" id="CHEBI:78494"/>
        <dbReference type="ChEBI" id="CHEBI:133042"/>
        <dbReference type="EC" id="2.3.2.29"/>
    </reaction>
</comment>
<sequence>MTSIPLFITGDHSCSYLDRETARSAFVHPAFRITPAIYAELLKHGFRRSGNDVYTPQCPQCSACIPVRIPVARFKPNRQQKRCRKKNADTRVVIKPAVFEPAHYDMYLRYQNSRHPDGSMARTGPEDYIDFLGSEWCDTLFAEFSIAGELAAVAVIDRFTHAWSAVYTFFDPKFNAFSPGMYAVLWQIEEARKQQSEFLYLGYWIKNCRKMVYKSAYQPLQLYIEQEWREFSDYEEAGAT</sequence>
<evidence type="ECO:0000259" key="5">
    <source>
        <dbReference type="Pfam" id="PF04376"/>
    </source>
</evidence>
<keyword evidence="2 4" id="KW-0808">Transferase</keyword>